<protein>
    <submittedName>
        <fullName evidence="1">Glyoxalase/bleomycin resistance protein/dioxygenase</fullName>
    </submittedName>
</protein>
<keyword evidence="2" id="KW-1185">Reference proteome</keyword>
<comment type="caution">
    <text evidence="1">The sequence shown here is derived from an EMBL/GenBank/DDBJ whole genome shotgun (WGS) entry which is preliminary data.</text>
</comment>
<organism evidence="1 2">
    <name type="scientific">Lipomyces kononenkoae</name>
    <name type="common">Yeast</name>
    <dbReference type="NCBI Taxonomy" id="34357"/>
    <lineage>
        <taxon>Eukaryota</taxon>
        <taxon>Fungi</taxon>
        <taxon>Dikarya</taxon>
        <taxon>Ascomycota</taxon>
        <taxon>Saccharomycotina</taxon>
        <taxon>Lipomycetes</taxon>
        <taxon>Lipomycetales</taxon>
        <taxon>Lipomycetaceae</taxon>
        <taxon>Lipomyces</taxon>
    </lineage>
</organism>
<gene>
    <name evidence="1" type="ORF">V1525DRAFT_409443</name>
</gene>
<evidence type="ECO:0000313" key="1">
    <source>
        <dbReference type="EMBL" id="KAK9235617.1"/>
    </source>
</evidence>
<dbReference type="EMBL" id="MU971409">
    <property type="protein sequence ID" value="KAK9235617.1"/>
    <property type="molecule type" value="Genomic_DNA"/>
</dbReference>
<name>A0ACC3SVF1_LIPKO</name>
<proteinExistence type="predicted"/>
<reference evidence="2" key="1">
    <citation type="journal article" date="2024" name="Front. Bioeng. Biotechnol.">
        <title>Genome-scale model development and genomic sequencing of the oleaginous clade Lipomyces.</title>
        <authorList>
            <person name="Czajka J.J."/>
            <person name="Han Y."/>
            <person name="Kim J."/>
            <person name="Mondo S.J."/>
            <person name="Hofstad B.A."/>
            <person name="Robles A."/>
            <person name="Haridas S."/>
            <person name="Riley R."/>
            <person name="LaButti K."/>
            <person name="Pangilinan J."/>
            <person name="Andreopoulos W."/>
            <person name="Lipzen A."/>
            <person name="Yan J."/>
            <person name="Wang M."/>
            <person name="Ng V."/>
            <person name="Grigoriev I.V."/>
            <person name="Spatafora J.W."/>
            <person name="Magnuson J.K."/>
            <person name="Baker S.E."/>
            <person name="Pomraning K.R."/>
        </authorList>
    </citation>
    <scope>NUCLEOTIDE SEQUENCE [LARGE SCALE GENOMIC DNA]</scope>
    <source>
        <strain evidence="2">CBS 7786</strain>
    </source>
</reference>
<evidence type="ECO:0000313" key="2">
    <source>
        <dbReference type="Proteomes" id="UP001433508"/>
    </source>
</evidence>
<dbReference type="Proteomes" id="UP001433508">
    <property type="component" value="Unassembled WGS sequence"/>
</dbReference>
<accession>A0ACC3SVF1</accession>
<sequence length="134" mass="14961">MATKTLIDHFAFYVKDIKKSRAFYEPLLTLLGAEPKFDYEEQGYVGYVRPGYANQFGIAHDSTKPVGMNHVAFTADNKDLVQKFYNLALSLGGQDNGKPGIREHYAPDYYAAFVIDPDGNNVEIKTFHTTGSSV</sequence>